<comment type="cofactor">
    <cofactor evidence="1 3">
        <name>pyridoxal 5'-phosphate</name>
        <dbReference type="ChEBI" id="CHEBI:597326"/>
    </cofactor>
</comment>
<gene>
    <name evidence="4" type="ORF">SHM_14250</name>
</gene>
<dbReference type="PANTHER" id="PTHR11808">
    <property type="entry name" value="TRANS-SULFURATION ENZYME FAMILY MEMBER"/>
    <property type="match status" value="1"/>
</dbReference>
<protein>
    <recommendedName>
        <fullName evidence="6">Methionine gamma-lyase</fullName>
    </recommendedName>
</protein>
<proteinExistence type="inferred from homology"/>
<name>A0ABN6T0J6_9MOLU</name>
<evidence type="ECO:0000256" key="1">
    <source>
        <dbReference type="ARBA" id="ARBA00001933"/>
    </source>
</evidence>
<sequence>MKLPGAMISFELKCGYDGGIKLLNNLKLIILAVSLGGVESLIEHPASMTHSTYNAQELADANISEGLVLLSIGIEYVEDLWNDLEQALKKL</sequence>
<comment type="similarity">
    <text evidence="3">Belongs to the trans-sulfuration enzymes family.</text>
</comment>
<organism evidence="4 5">
    <name type="scientific">Spiroplasma ixodetis</name>
    <dbReference type="NCBI Taxonomy" id="2141"/>
    <lineage>
        <taxon>Bacteria</taxon>
        <taxon>Bacillati</taxon>
        <taxon>Mycoplasmatota</taxon>
        <taxon>Mollicutes</taxon>
        <taxon>Entomoplasmatales</taxon>
        <taxon>Spiroplasmataceae</taxon>
        <taxon>Spiroplasma</taxon>
    </lineage>
</organism>
<evidence type="ECO:0000256" key="3">
    <source>
        <dbReference type="RuleBase" id="RU362118"/>
    </source>
</evidence>
<keyword evidence="2 3" id="KW-0663">Pyridoxal phosphate</keyword>
<dbReference type="EMBL" id="AP026933">
    <property type="protein sequence ID" value="BDT03779.1"/>
    <property type="molecule type" value="Genomic_DNA"/>
</dbReference>
<dbReference type="Proteomes" id="UP001163387">
    <property type="component" value="Chromosome"/>
</dbReference>
<dbReference type="InterPro" id="IPR015422">
    <property type="entry name" value="PyrdxlP-dep_Trfase_small"/>
</dbReference>
<evidence type="ECO:0000313" key="5">
    <source>
        <dbReference type="Proteomes" id="UP001163387"/>
    </source>
</evidence>
<dbReference type="Pfam" id="PF01053">
    <property type="entry name" value="Cys_Met_Meta_PP"/>
    <property type="match status" value="1"/>
</dbReference>
<reference evidence="4 5" key="1">
    <citation type="journal article" date="2022" name="Front. Microbiol.">
        <title>Male-killing mechanisms vary between Spiroplasma species.</title>
        <authorList>
            <person name="Arai H."/>
            <person name="Inoue M."/>
            <person name="Kageyama D."/>
        </authorList>
    </citation>
    <scope>NUCLEOTIDE SEQUENCE [LARGE SCALE GENOMIC DNA]</scope>
    <source>
        <strain evidence="5">sHm</strain>
    </source>
</reference>
<evidence type="ECO:0000313" key="4">
    <source>
        <dbReference type="EMBL" id="BDT03779.1"/>
    </source>
</evidence>
<dbReference type="InterPro" id="IPR015424">
    <property type="entry name" value="PyrdxlP-dep_Trfase"/>
</dbReference>
<evidence type="ECO:0008006" key="6">
    <source>
        <dbReference type="Google" id="ProtNLM"/>
    </source>
</evidence>
<dbReference type="SUPFAM" id="SSF53383">
    <property type="entry name" value="PLP-dependent transferases"/>
    <property type="match status" value="1"/>
</dbReference>
<dbReference type="Gene3D" id="3.90.1150.10">
    <property type="entry name" value="Aspartate Aminotransferase, domain 1"/>
    <property type="match status" value="1"/>
</dbReference>
<accession>A0ABN6T0J6</accession>
<dbReference type="InterPro" id="IPR000277">
    <property type="entry name" value="Cys/Met-Metab_PyrdxlP-dep_enz"/>
</dbReference>
<evidence type="ECO:0000256" key="2">
    <source>
        <dbReference type="ARBA" id="ARBA00022898"/>
    </source>
</evidence>
<keyword evidence="5" id="KW-1185">Reference proteome</keyword>